<dbReference type="WBParaSite" id="GPUH_0001715501-mRNA-1">
    <property type="protein sequence ID" value="GPUH_0001715501-mRNA-1"/>
    <property type="gene ID" value="GPUH_0001715501"/>
</dbReference>
<evidence type="ECO:0000313" key="8">
    <source>
        <dbReference type="Proteomes" id="UP000271098"/>
    </source>
</evidence>
<feature type="region of interest" description="Disordered" evidence="5">
    <location>
        <begin position="51"/>
        <end position="75"/>
    </location>
</feature>
<dbReference type="SMART" id="SM00184">
    <property type="entry name" value="RING"/>
    <property type="match status" value="1"/>
</dbReference>
<dbReference type="InterPro" id="IPR001841">
    <property type="entry name" value="Znf_RING"/>
</dbReference>
<keyword evidence="3" id="KW-0862">Zinc</keyword>
<keyword evidence="1" id="KW-0479">Metal-binding</keyword>
<evidence type="ECO:0000259" key="6">
    <source>
        <dbReference type="PROSITE" id="PS50089"/>
    </source>
</evidence>
<sequence length="244" mass="26744">MFCRIEGRKFQDFICARCGSDFIEEFPADSSPFVSPIGMIFGQMVTDDGHGHTDAASSAAAGGNLPNPNEHRHEPASSFRIMHASSPGGADDDNIVLLFLNQLLSNLSAQGAQIQLQISRDPITQTNILHGPMADYVWGEGGLDQIVTQLLNQFEGGSTPVDAKLLPNLPMTSVEQKHVDGSVQCTTCMEIFKKDEPVAILDCQHIFHKDCILPWLRRHNTCPICRQAVDATSWPSCNPLDELD</sequence>
<dbReference type="InterPro" id="IPR013083">
    <property type="entry name" value="Znf_RING/FYVE/PHD"/>
</dbReference>
<keyword evidence="8" id="KW-1185">Reference proteome</keyword>
<dbReference type="InterPro" id="IPR051834">
    <property type="entry name" value="RING_finger_E3_ligase"/>
</dbReference>
<dbReference type="GO" id="GO:0005634">
    <property type="term" value="C:nucleus"/>
    <property type="evidence" value="ECO:0007669"/>
    <property type="project" value="TreeGrafter"/>
</dbReference>
<proteinExistence type="predicted"/>
<dbReference type="CDD" id="cd16454">
    <property type="entry name" value="RING-H2_PA-TM-RING"/>
    <property type="match status" value="1"/>
</dbReference>
<feature type="domain" description="RING-type" evidence="6">
    <location>
        <begin position="185"/>
        <end position="226"/>
    </location>
</feature>
<dbReference type="PANTHER" id="PTHR45931">
    <property type="entry name" value="SI:CH211-59O9.10"/>
    <property type="match status" value="1"/>
</dbReference>
<dbReference type="Proteomes" id="UP000271098">
    <property type="component" value="Unassembled WGS sequence"/>
</dbReference>
<dbReference type="PROSITE" id="PS50089">
    <property type="entry name" value="ZF_RING_2"/>
    <property type="match status" value="1"/>
</dbReference>
<organism evidence="9">
    <name type="scientific">Gongylonema pulchrum</name>
    <dbReference type="NCBI Taxonomy" id="637853"/>
    <lineage>
        <taxon>Eukaryota</taxon>
        <taxon>Metazoa</taxon>
        <taxon>Ecdysozoa</taxon>
        <taxon>Nematoda</taxon>
        <taxon>Chromadorea</taxon>
        <taxon>Rhabditida</taxon>
        <taxon>Spirurina</taxon>
        <taxon>Spiruromorpha</taxon>
        <taxon>Spiruroidea</taxon>
        <taxon>Gongylonematidae</taxon>
        <taxon>Gongylonema</taxon>
    </lineage>
</organism>
<evidence type="ECO:0000256" key="5">
    <source>
        <dbReference type="SAM" id="MobiDB-lite"/>
    </source>
</evidence>
<name>A0A183E842_9BILA</name>
<evidence type="ECO:0000313" key="7">
    <source>
        <dbReference type="EMBL" id="VDN29239.1"/>
    </source>
</evidence>
<keyword evidence="2 4" id="KW-0863">Zinc-finger</keyword>
<accession>A0A183E842</accession>
<evidence type="ECO:0000256" key="4">
    <source>
        <dbReference type="PROSITE-ProRule" id="PRU00175"/>
    </source>
</evidence>
<dbReference type="Gene3D" id="3.30.40.10">
    <property type="entry name" value="Zinc/RING finger domain, C3HC4 (zinc finger)"/>
    <property type="match status" value="1"/>
</dbReference>
<evidence type="ECO:0000256" key="3">
    <source>
        <dbReference type="ARBA" id="ARBA00022833"/>
    </source>
</evidence>
<evidence type="ECO:0000256" key="1">
    <source>
        <dbReference type="ARBA" id="ARBA00022723"/>
    </source>
</evidence>
<evidence type="ECO:0000313" key="9">
    <source>
        <dbReference type="WBParaSite" id="GPUH_0001715501-mRNA-1"/>
    </source>
</evidence>
<dbReference type="GO" id="GO:0061630">
    <property type="term" value="F:ubiquitin protein ligase activity"/>
    <property type="evidence" value="ECO:0007669"/>
    <property type="project" value="TreeGrafter"/>
</dbReference>
<gene>
    <name evidence="7" type="ORF">GPUH_LOCUS17133</name>
</gene>
<protein>
    <submittedName>
        <fullName evidence="9">RING-type domain-containing protein</fullName>
    </submittedName>
</protein>
<dbReference type="GO" id="GO:0008270">
    <property type="term" value="F:zinc ion binding"/>
    <property type="evidence" value="ECO:0007669"/>
    <property type="project" value="UniProtKB-KW"/>
</dbReference>
<dbReference type="Pfam" id="PF13639">
    <property type="entry name" value="zf-RING_2"/>
    <property type="match status" value="1"/>
</dbReference>
<reference evidence="9" key="1">
    <citation type="submission" date="2016-06" db="UniProtKB">
        <authorList>
            <consortium name="WormBaseParasite"/>
        </authorList>
    </citation>
    <scope>IDENTIFICATION</scope>
</reference>
<dbReference type="GO" id="GO:0006511">
    <property type="term" value="P:ubiquitin-dependent protein catabolic process"/>
    <property type="evidence" value="ECO:0007669"/>
    <property type="project" value="TreeGrafter"/>
</dbReference>
<dbReference type="PANTHER" id="PTHR45931:SF3">
    <property type="entry name" value="RING ZINC FINGER-CONTAINING PROTEIN"/>
    <property type="match status" value="1"/>
</dbReference>
<reference evidence="7 8" key="2">
    <citation type="submission" date="2018-11" db="EMBL/GenBank/DDBJ databases">
        <authorList>
            <consortium name="Pathogen Informatics"/>
        </authorList>
    </citation>
    <scope>NUCLEOTIDE SEQUENCE [LARGE SCALE GENOMIC DNA]</scope>
</reference>
<dbReference type="AlphaFoldDB" id="A0A183E842"/>
<dbReference type="OrthoDB" id="8062037at2759"/>
<dbReference type="SUPFAM" id="SSF57850">
    <property type="entry name" value="RING/U-box"/>
    <property type="match status" value="1"/>
</dbReference>
<evidence type="ECO:0000256" key="2">
    <source>
        <dbReference type="ARBA" id="ARBA00022771"/>
    </source>
</evidence>
<dbReference type="EMBL" id="UYRT01084740">
    <property type="protein sequence ID" value="VDN29239.1"/>
    <property type="molecule type" value="Genomic_DNA"/>
</dbReference>